<sequence length="152" mass="17654">MSGFIPRIKSEPNELDSVPPVSITLPLPAVMTVVDIKFKFPHNERIIYDRPPLNESLQAIINYDIVNPNLPPFEVAFHEEDMCFEVFREKVFDRIAESAIGDQFVGLREALEVAYDRFQLQWVYIVTEPNHSAAWSRCEALWDALWYTILLK</sequence>
<dbReference type="EMBL" id="VSWC01000119">
    <property type="protein sequence ID" value="KAA1082640.1"/>
    <property type="molecule type" value="Genomic_DNA"/>
</dbReference>
<accession>A0A5B0S6M8</accession>
<comment type="caution">
    <text evidence="2">The sequence shown here is derived from an EMBL/GenBank/DDBJ whole genome shotgun (WGS) entry which is preliminary data.</text>
</comment>
<evidence type="ECO:0000313" key="3">
    <source>
        <dbReference type="Proteomes" id="UP000324748"/>
    </source>
</evidence>
<evidence type="ECO:0000313" key="4">
    <source>
        <dbReference type="Proteomes" id="UP000325313"/>
    </source>
</evidence>
<dbReference type="Proteomes" id="UP000324748">
    <property type="component" value="Unassembled WGS sequence"/>
</dbReference>
<dbReference type="AlphaFoldDB" id="A0A5B0S6M8"/>
<name>A0A5B0S6M8_PUCGR</name>
<organism evidence="2 4">
    <name type="scientific">Puccinia graminis f. sp. tritici</name>
    <dbReference type="NCBI Taxonomy" id="56615"/>
    <lineage>
        <taxon>Eukaryota</taxon>
        <taxon>Fungi</taxon>
        <taxon>Dikarya</taxon>
        <taxon>Basidiomycota</taxon>
        <taxon>Pucciniomycotina</taxon>
        <taxon>Pucciniomycetes</taxon>
        <taxon>Pucciniales</taxon>
        <taxon>Pucciniaceae</taxon>
        <taxon>Puccinia</taxon>
    </lineage>
</organism>
<proteinExistence type="predicted"/>
<gene>
    <name evidence="1" type="ORF">PGT21_009117</name>
    <name evidence="2" type="ORF">PGTUg99_014873</name>
</gene>
<protein>
    <submittedName>
        <fullName evidence="2">Uncharacterized protein</fullName>
    </submittedName>
</protein>
<evidence type="ECO:0000313" key="1">
    <source>
        <dbReference type="EMBL" id="KAA1082640.1"/>
    </source>
</evidence>
<evidence type="ECO:0000313" key="2">
    <source>
        <dbReference type="EMBL" id="KAA1133462.1"/>
    </source>
</evidence>
<reference evidence="3 4" key="1">
    <citation type="submission" date="2019-05" db="EMBL/GenBank/DDBJ databases">
        <title>Emergence of the Ug99 lineage of the wheat stem rust pathogen through somatic hybridization.</title>
        <authorList>
            <person name="Li F."/>
            <person name="Upadhyaya N.M."/>
            <person name="Sperschneider J."/>
            <person name="Matny O."/>
            <person name="Nguyen-Phuc H."/>
            <person name="Mago R."/>
            <person name="Raley C."/>
            <person name="Miller M.E."/>
            <person name="Silverstein K.A.T."/>
            <person name="Henningsen E."/>
            <person name="Hirsch C.D."/>
            <person name="Visser B."/>
            <person name="Pretorius Z.A."/>
            <person name="Steffenson B.J."/>
            <person name="Schwessinger B."/>
            <person name="Dodds P.N."/>
            <person name="Figueroa M."/>
        </authorList>
    </citation>
    <scope>NUCLEOTIDE SEQUENCE [LARGE SCALE GENOMIC DNA]</scope>
    <source>
        <strain evidence="1">21-0</strain>
        <strain evidence="2 4">Ug99</strain>
    </source>
</reference>
<dbReference type="EMBL" id="VDEP01000071">
    <property type="protein sequence ID" value="KAA1133462.1"/>
    <property type="molecule type" value="Genomic_DNA"/>
</dbReference>
<keyword evidence="3" id="KW-1185">Reference proteome</keyword>
<dbReference type="Proteomes" id="UP000325313">
    <property type="component" value="Unassembled WGS sequence"/>
</dbReference>